<dbReference type="PANTHER" id="PTHR46233:SF3">
    <property type="entry name" value="HYDROXYACYLGLUTATHIONE HYDROLASE GLOC"/>
    <property type="match status" value="1"/>
</dbReference>
<dbReference type="GO" id="GO:0016787">
    <property type="term" value="F:hydrolase activity"/>
    <property type="evidence" value="ECO:0007669"/>
    <property type="project" value="UniProtKB-KW"/>
</dbReference>
<dbReference type="AlphaFoldDB" id="A0A9E2L1B2"/>
<sequence length="192" mass="20957">MKVYFHFNLDGFSNCYVVVNEKNKEALIIDPGIITKEIIEQIESGPYNLVAVLITHKHNSHIRGLQTLKKIYSVKVYAADNDIAGSEETTLNGDGFIQVAGLQIQHLAIPGHTADSLAYKIGRIIFTGDTISAAMICSTTSTYAERTLISNLTTKILSQQDEVILMPGHGPPSSLAAEKKYNSAFFPAACKI</sequence>
<dbReference type="Gene3D" id="3.60.15.10">
    <property type="entry name" value="Ribonuclease Z/Hydroxyacylglutathione hydrolase-like"/>
    <property type="match status" value="1"/>
</dbReference>
<keyword evidence="2" id="KW-0479">Metal-binding</keyword>
<evidence type="ECO:0000256" key="3">
    <source>
        <dbReference type="ARBA" id="ARBA00022801"/>
    </source>
</evidence>
<dbReference type="Pfam" id="PF00753">
    <property type="entry name" value="Lactamase_B"/>
    <property type="match status" value="1"/>
</dbReference>
<protein>
    <submittedName>
        <fullName evidence="6">MBL fold metallo-hydrolase</fullName>
    </submittedName>
</protein>
<evidence type="ECO:0000313" key="6">
    <source>
        <dbReference type="EMBL" id="MBU3849306.1"/>
    </source>
</evidence>
<reference evidence="6" key="2">
    <citation type="submission" date="2021-04" db="EMBL/GenBank/DDBJ databases">
        <authorList>
            <person name="Gilroy R."/>
        </authorList>
    </citation>
    <scope>NUCLEOTIDE SEQUENCE</scope>
    <source>
        <strain evidence="6">Gambia15-2214</strain>
    </source>
</reference>
<keyword evidence="4" id="KW-0862">Zinc</keyword>
<dbReference type="EMBL" id="JAHLFV010000043">
    <property type="protein sequence ID" value="MBU3849306.1"/>
    <property type="molecule type" value="Genomic_DNA"/>
</dbReference>
<evidence type="ECO:0000256" key="4">
    <source>
        <dbReference type="ARBA" id="ARBA00022833"/>
    </source>
</evidence>
<organism evidence="6 7">
    <name type="scientific">Candidatus Treponema excrementipullorum</name>
    <dbReference type="NCBI Taxonomy" id="2838768"/>
    <lineage>
        <taxon>Bacteria</taxon>
        <taxon>Pseudomonadati</taxon>
        <taxon>Spirochaetota</taxon>
        <taxon>Spirochaetia</taxon>
        <taxon>Spirochaetales</taxon>
        <taxon>Treponemataceae</taxon>
        <taxon>Treponema</taxon>
    </lineage>
</organism>
<reference evidence="6" key="1">
    <citation type="journal article" date="2021" name="PeerJ">
        <title>Extensive microbial diversity within the chicken gut microbiome revealed by metagenomics and culture.</title>
        <authorList>
            <person name="Gilroy R."/>
            <person name="Ravi A."/>
            <person name="Getino M."/>
            <person name="Pursley I."/>
            <person name="Horton D.L."/>
            <person name="Alikhan N.F."/>
            <person name="Baker D."/>
            <person name="Gharbi K."/>
            <person name="Hall N."/>
            <person name="Watson M."/>
            <person name="Adriaenssens E.M."/>
            <person name="Foster-Nyarko E."/>
            <person name="Jarju S."/>
            <person name="Secka A."/>
            <person name="Antonio M."/>
            <person name="Oren A."/>
            <person name="Chaudhuri R.R."/>
            <person name="La Ragione R."/>
            <person name="Hildebrand F."/>
            <person name="Pallen M.J."/>
        </authorList>
    </citation>
    <scope>NUCLEOTIDE SEQUENCE</scope>
    <source>
        <strain evidence="6">Gambia15-2214</strain>
    </source>
</reference>
<dbReference type="GO" id="GO:0046872">
    <property type="term" value="F:metal ion binding"/>
    <property type="evidence" value="ECO:0007669"/>
    <property type="project" value="UniProtKB-KW"/>
</dbReference>
<dbReference type="SMART" id="SM00849">
    <property type="entry name" value="Lactamase_B"/>
    <property type="match status" value="1"/>
</dbReference>
<dbReference type="SUPFAM" id="SSF56281">
    <property type="entry name" value="Metallo-hydrolase/oxidoreductase"/>
    <property type="match status" value="1"/>
</dbReference>
<accession>A0A9E2L1B2</accession>
<comment type="caution">
    <text evidence="6">The sequence shown here is derived from an EMBL/GenBank/DDBJ whole genome shotgun (WGS) entry which is preliminary data.</text>
</comment>
<dbReference type="InterPro" id="IPR036866">
    <property type="entry name" value="RibonucZ/Hydroxyglut_hydro"/>
</dbReference>
<feature type="domain" description="Metallo-beta-lactamase" evidence="5">
    <location>
        <begin position="12"/>
        <end position="169"/>
    </location>
</feature>
<name>A0A9E2L1B2_9SPIR</name>
<evidence type="ECO:0000256" key="1">
    <source>
        <dbReference type="ARBA" id="ARBA00001947"/>
    </source>
</evidence>
<dbReference type="PANTHER" id="PTHR46233">
    <property type="entry name" value="HYDROXYACYLGLUTATHIONE HYDROLASE GLOC"/>
    <property type="match status" value="1"/>
</dbReference>
<proteinExistence type="predicted"/>
<evidence type="ECO:0000259" key="5">
    <source>
        <dbReference type="SMART" id="SM00849"/>
    </source>
</evidence>
<evidence type="ECO:0000256" key="2">
    <source>
        <dbReference type="ARBA" id="ARBA00022723"/>
    </source>
</evidence>
<keyword evidence="3" id="KW-0378">Hydrolase</keyword>
<gene>
    <name evidence="6" type="ORF">IAA16_01935</name>
</gene>
<dbReference type="Proteomes" id="UP000823914">
    <property type="component" value="Unassembled WGS sequence"/>
</dbReference>
<comment type="cofactor">
    <cofactor evidence="1">
        <name>Zn(2+)</name>
        <dbReference type="ChEBI" id="CHEBI:29105"/>
    </cofactor>
</comment>
<dbReference type="InterPro" id="IPR051453">
    <property type="entry name" value="MBL_Glyoxalase_II"/>
</dbReference>
<evidence type="ECO:0000313" key="7">
    <source>
        <dbReference type="Proteomes" id="UP000823914"/>
    </source>
</evidence>
<dbReference type="CDD" id="cd06262">
    <property type="entry name" value="metallo-hydrolase-like_MBL-fold"/>
    <property type="match status" value="1"/>
</dbReference>
<dbReference type="InterPro" id="IPR001279">
    <property type="entry name" value="Metallo-B-lactamas"/>
</dbReference>